<dbReference type="Proteomes" id="UP000332933">
    <property type="component" value="Unassembled WGS sequence"/>
</dbReference>
<dbReference type="EMBL" id="CAADRA010007547">
    <property type="protein sequence ID" value="VFU01947.1"/>
    <property type="molecule type" value="Genomic_DNA"/>
</dbReference>
<dbReference type="AlphaFoldDB" id="A0A485LV99"/>
<evidence type="ECO:0000259" key="2">
    <source>
        <dbReference type="Pfam" id="PF10988"/>
    </source>
</evidence>
<evidence type="ECO:0000313" key="5">
    <source>
        <dbReference type="Proteomes" id="UP000332933"/>
    </source>
</evidence>
<evidence type="ECO:0000313" key="3">
    <source>
        <dbReference type="EMBL" id="KAF0682524.1"/>
    </source>
</evidence>
<reference evidence="4 5" key="1">
    <citation type="submission" date="2019-03" db="EMBL/GenBank/DDBJ databases">
        <authorList>
            <person name="Gaulin E."/>
            <person name="Dumas B."/>
        </authorList>
    </citation>
    <scope>NUCLEOTIDE SEQUENCE [LARGE SCALE GENOMIC DNA]</scope>
    <source>
        <strain evidence="4">CBS 568.67</strain>
    </source>
</reference>
<evidence type="ECO:0000313" key="4">
    <source>
        <dbReference type="EMBL" id="VFU01947.1"/>
    </source>
</evidence>
<keyword evidence="5" id="KW-1185">Reference proteome</keyword>
<dbReference type="Gene3D" id="2.160.20.120">
    <property type="match status" value="1"/>
</dbReference>
<reference evidence="3" key="2">
    <citation type="submission" date="2019-06" db="EMBL/GenBank/DDBJ databases">
        <title>Genomics analysis of Aphanomyces spp. identifies a new class of oomycete effector associated with host adaptation.</title>
        <authorList>
            <person name="Gaulin E."/>
        </authorList>
    </citation>
    <scope>NUCLEOTIDE SEQUENCE</scope>
    <source>
        <strain evidence="3">CBS 578.67</strain>
    </source>
</reference>
<feature type="domain" description="Putative auto-transporter adhesin head GIN" evidence="2">
    <location>
        <begin position="19"/>
        <end position="126"/>
    </location>
</feature>
<evidence type="ECO:0000256" key="1">
    <source>
        <dbReference type="SAM" id="MobiDB-lite"/>
    </source>
</evidence>
<name>A0A485LV99_9STRA</name>
<dbReference type="InterPro" id="IPR021255">
    <property type="entry name" value="DUF2807"/>
</dbReference>
<dbReference type="EMBL" id="VJMH01007521">
    <property type="protein sequence ID" value="KAF0682524.1"/>
    <property type="molecule type" value="Genomic_DNA"/>
</dbReference>
<proteinExistence type="predicted"/>
<accession>A0A485LV99</accession>
<organism evidence="4 5">
    <name type="scientific">Aphanomyces stellatus</name>
    <dbReference type="NCBI Taxonomy" id="120398"/>
    <lineage>
        <taxon>Eukaryota</taxon>
        <taxon>Sar</taxon>
        <taxon>Stramenopiles</taxon>
        <taxon>Oomycota</taxon>
        <taxon>Saprolegniomycetes</taxon>
        <taxon>Saprolegniales</taxon>
        <taxon>Verrucalvaceae</taxon>
        <taxon>Aphanomyces</taxon>
    </lineage>
</organism>
<dbReference type="PANTHER" id="PTHR39200">
    <property type="entry name" value="HYPOTHETICAL EXPORTED PROTEIN"/>
    <property type="match status" value="1"/>
</dbReference>
<dbReference type="PANTHER" id="PTHR39200:SF1">
    <property type="entry name" value="AUTO-TRANSPORTER ADHESIN HEAD GIN DOMAIN-CONTAINING PROTEIN-RELATED"/>
    <property type="match status" value="1"/>
</dbReference>
<gene>
    <name evidence="4" type="primary">Aste57867_25322</name>
    <name evidence="3" type="ORF">As57867_025244</name>
    <name evidence="4" type="ORF">ASTE57867_25322</name>
</gene>
<feature type="region of interest" description="Disordered" evidence="1">
    <location>
        <begin position="201"/>
        <end position="225"/>
    </location>
</feature>
<dbReference type="OrthoDB" id="74343at2759"/>
<dbReference type="Pfam" id="PF10988">
    <property type="entry name" value="DUF2807"/>
    <property type="match status" value="1"/>
</dbReference>
<protein>
    <submittedName>
        <fullName evidence="4">Aste57867_25322 protein</fullName>
    </submittedName>
</protein>
<sequence length="225" mass="23874">MTTPAVQVAQKLTFSVLGSGSVDLRAANLSATTIQFTVAGSGSVVDGHIVATHLKSDLLGPGSVNYYPSGTCDDSTIEIVGAGCANVGSIVCQDTDVRMLGSGNATDQTVDALTCTGFGSGHVAYFDVTPAHVPVEAELSLLSLVKRTKVEWTDTNDHITLVLPAEPVWTQGETVHVTLTTEWWPFSTRVDTPRLHIPADLTRVDPTSKSTKKPASRAWVRPSRT</sequence>